<protein>
    <submittedName>
        <fullName evidence="7">Uncharacterized conserved protein</fullName>
    </submittedName>
</protein>
<keyword evidence="4" id="KW-0472">Membrane</keyword>
<evidence type="ECO:0000256" key="4">
    <source>
        <dbReference type="ARBA" id="ARBA00023136"/>
    </source>
</evidence>
<dbReference type="InterPro" id="IPR016983">
    <property type="entry name" value="UCP031804"/>
</dbReference>
<feature type="region of interest" description="Disordered" evidence="5">
    <location>
        <begin position="1"/>
        <end position="22"/>
    </location>
</feature>
<dbReference type="InterPro" id="IPR010652">
    <property type="entry name" value="DUF1232"/>
</dbReference>
<gene>
    <name evidence="7" type="ORF">NCTC10684_00863</name>
</gene>
<keyword evidence="3" id="KW-1133">Transmembrane helix</keyword>
<dbReference type="PIRSF" id="PIRSF031804">
    <property type="entry name" value="UCP031804"/>
    <property type="match status" value="1"/>
</dbReference>
<feature type="domain" description="DUF1232" evidence="6">
    <location>
        <begin position="61"/>
        <end position="96"/>
    </location>
</feature>
<organism evidence="7 8">
    <name type="scientific">Aminobacter aminovorans</name>
    <name type="common">Chelatobacter heintzii</name>
    <dbReference type="NCBI Taxonomy" id="83263"/>
    <lineage>
        <taxon>Bacteria</taxon>
        <taxon>Pseudomonadati</taxon>
        <taxon>Pseudomonadota</taxon>
        <taxon>Alphaproteobacteria</taxon>
        <taxon>Hyphomicrobiales</taxon>
        <taxon>Phyllobacteriaceae</taxon>
        <taxon>Aminobacter</taxon>
    </lineage>
</organism>
<name>A0A380WFI5_AMIAI</name>
<dbReference type="Pfam" id="PF06803">
    <property type="entry name" value="DUF1232"/>
    <property type="match status" value="1"/>
</dbReference>
<dbReference type="EMBL" id="UFSM01000001">
    <property type="protein sequence ID" value="SUU87661.1"/>
    <property type="molecule type" value="Genomic_DNA"/>
</dbReference>
<dbReference type="GO" id="GO:0012505">
    <property type="term" value="C:endomembrane system"/>
    <property type="evidence" value="ECO:0007669"/>
    <property type="project" value="UniProtKB-SubCell"/>
</dbReference>
<evidence type="ECO:0000256" key="2">
    <source>
        <dbReference type="ARBA" id="ARBA00022692"/>
    </source>
</evidence>
<dbReference type="Proteomes" id="UP000254701">
    <property type="component" value="Unassembled WGS sequence"/>
</dbReference>
<comment type="subcellular location">
    <subcellularLocation>
        <location evidence="1">Endomembrane system</location>
        <topology evidence="1">Multi-pass membrane protein</topology>
    </subcellularLocation>
</comment>
<reference evidence="7 8" key="1">
    <citation type="submission" date="2018-06" db="EMBL/GenBank/DDBJ databases">
        <authorList>
            <consortium name="Pathogen Informatics"/>
            <person name="Doyle S."/>
        </authorList>
    </citation>
    <scope>NUCLEOTIDE SEQUENCE [LARGE SCALE GENOMIC DNA]</scope>
    <source>
        <strain evidence="7 8">NCTC10684</strain>
    </source>
</reference>
<evidence type="ECO:0000256" key="1">
    <source>
        <dbReference type="ARBA" id="ARBA00004127"/>
    </source>
</evidence>
<dbReference type="AlphaFoldDB" id="A0A380WFI5"/>
<proteinExistence type="predicted"/>
<evidence type="ECO:0000256" key="3">
    <source>
        <dbReference type="ARBA" id="ARBA00022989"/>
    </source>
</evidence>
<evidence type="ECO:0000313" key="8">
    <source>
        <dbReference type="Proteomes" id="UP000254701"/>
    </source>
</evidence>
<dbReference type="RefSeq" id="WP_115730136.1">
    <property type="nucleotide sequence ID" value="NZ_BAAAVY010000006.1"/>
</dbReference>
<sequence length="122" mass="13289">MVKFPGFDSFRGSSNDAPASEAEVREKFWRTAKRAARHVPFMEEVVAAYYCALDKDTPLRAKGILLAALGYFVLPVDTIPDVILGLGFTDDIAVLTAAIAAVRAHMTPAHRLAAREALSQDQ</sequence>
<evidence type="ECO:0000313" key="7">
    <source>
        <dbReference type="EMBL" id="SUU87661.1"/>
    </source>
</evidence>
<dbReference type="OrthoDB" id="9813247at2"/>
<accession>A0A380WFI5</accession>
<evidence type="ECO:0000256" key="5">
    <source>
        <dbReference type="SAM" id="MobiDB-lite"/>
    </source>
</evidence>
<evidence type="ECO:0000259" key="6">
    <source>
        <dbReference type="Pfam" id="PF06803"/>
    </source>
</evidence>
<keyword evidence="2" id="KW-0812">Transmembrane</keyword>